<dbReference type="Proteomes" id="UP000248054">
    <property type="component" value="Unassembled WGS sequence"/>
</dbReference>
<protein>
    <recommendedName>
        <fullName evidence="3">Lipoprotein</fullName>
    </recommendedName>
</protein>
<reference evidence="1 2" key="1">
    <citation type="submission" date="2018-06" db="EMBL/GenBank/DDBJ databases">
        <title>Genomic Encyclopedia of Type Strains, Phase III (KMG-III): the genomes of soil and plant-associated and newly described type strains.</title>
        <authorList>
            <person name="Whitman W."/>
        </authorList>
    </citation>
    <scope>NUCLEOTIDE SEQUENCE [LARGE SCALE GENOMIC DNA]</scope>
    <source>
        <strain evidence="1 2">CECT 7945</strain>
    </source>
</reference>
<comment type="caution">
    <text evidence="1">The sequence shown here is derived from an EMBL/GenBank/DDBJ whole genome shotgun (WGS) entry which is preliminary data.</text>
</comment>
<dbReference type="RefSeq" id="WP_146221520.1">
    <property type="nucleotide sequence ID" value="NZ_BMWQ01000003.1"/>
</dbReference>
<dbReference type="EMBL" id="QJTD01000003">
    <property type="protein sequence ID" value="PYE80944.1"/>
    <property type="molecule type" value="Genomic_DNA"/>
</dbReference>
<evidence type="ECO:0000313" key="2">
    <source>
        <dbReference type="Proteomes" id="UP000248054"/>
    </source>
</evidence>
<sequence length="161" mass="19178">MNIRLSLILLIFILVSCVEKHTSDNVTVLINQFGNESFRYGNLKTWEPNKSEINFTEKFIKEIIKNNITDYGVKELSINFNDYYYQFIPYLDKNNRKIIYVNSLCKDFVQNPIQDLSSKDVQKEIEWKSHYFDVYDGGNCFWQVQVDVDKKEYFDFSVNGF</sequence>
<dbReference type="OrthoDB" id="4301792at2"/>
<evidence type="ECO:0000313" key="1">
    <source>
        <dbReference type="EMBL" id="PYE80944.1"/>
    </source>
</evidence>
<dbReference type="AlphaFoldDB" id="A0A2V4XEC9"/>
<organism evidence="1 2">
    <name type="scientific">Winogradskyella epiphytica</name>
    <dbReference type="NCBI Taxonomy" id="262005"/>
    <lineage>
        <taxon>Bacteria</taxon>
        <taxon>Pseudomonadati</taxon>
        <taxon>Bacteroidota</taxon>
        <taxon>Flavobacteriia</taxon>
        <taxon>Flavobacteriales</taxon>
        <taxon>Flavobacteriaceae</taxon>
        <taxon>Winogradskyella</taxon>
    </lineage>
</organism>
<name>A0A2V4XEC9_9FLAO</name>
<keyword evidence="2" id="KW-1185">Reference proteome</keyword>
<gene>
    <name evidence="1" type="ORF">DFQ11_10324</name>
</gene>
<accession>A0A2V4XEC9</accession>
<proteinExistence type="predicted"/>
<dbReference type="PROSITE" id="PS51257">
    <property type="entry name" value="PROKAR_LIPOPROTEIN"/>
    <property type="match status" value="1"/>
</dbReference>
<evidence type="ECO:0008006" key="3">
    <source>
        <dbReference type="Google" id="ProtNLM"/>
    </source>
</evidence>